<organism evidence="1 2">
    <name type="scientific">Hujiaoplasma nucleasis</name>
    <dbReference type="NCBI Taxonomy" id="2725268"/>
    <lineage>
        <taxon>Bacteria</taxon>
        <taxon>Bacillati</taxon>
        <taxon>Mycoplasmatota</taxon>
        <taxon>Mollicutes</taxon>
        <taxon>Candidatus Izemoplasmatales</taxon>
        <taxon>Hujiaoplasmataceae</taxon>
        <taxon>Hujiaoplasma</taxon>
    </lineage>
</organism>
<name>A0A7L6N5J7_9MOLU</name>
<accession>A0A7L6N5J7</accession>
<proteinExistence type="predicted"/>
<dbReference type="Gene3D" id="1.10.4080.10">
    <property type="entry name" value="ADP-ribosylation/Crystallin J1"/>
    <property type="match status" value="1"/>
</dbReference>
<evidence type="ECO:0008006" key="3">
    <source>
        <dbReference type="Google" id="ProtNLM"/>
    </source>
</evidence>
<dbReference type="EMBL" id="CP051151">
    <property type="protein sequence ID" value="QLY40518.1"/>
    <property type="molecule type" value="Genomic_DNA"/>
</dbReference>
<keyword evidence="2" id="KW-1185">Reference proteome</keyword>
<gene>
    <name evidence="1" type="ORF">HF295_06495</name>
</gene>
<dbReference type="InterPro" id="IPR036705">
    <property type="entry name" value="Ribosyl_crysJ1_sf"/>
</dbReference>
<evidence type="ECO:0000313" key="1">
    <source>
        <dbReference type="EMBL" id="QLY40518.1"/>
    </source>
</evidence>
<dbReference type="RefSeq" id="WP_312031357.1">
    <property type="nucleotide sequence ID" value="NZ_CP051151.1"/>
</dbReference>
<protein>
    <recommendedName>
        <fullName evidence="3">ADP-ribosylglycohydrolase family protein</fullName>
    </recommendedName>
</protein>
<sequence length="280" mass="32622">MNKMIESALLSNHATLGVHWIYDHEYIKKLSDTRSILFMKQDKSIFDKAKTSFFVYENNQYSVQGEILKWLYEALEDNPLLSAKDFDDILYKQFKPGGYNQGYVEKYGKLQVFNRLIDELNLSMDKQVINDQQMVAFVPYIVFKALGRDFSDAMDFVKIYSDDPIYEEFFKMFDLLFDYLKVFTLQEALEKAITECPNHFELAFKKALEVKDTDEFIEKYAGRACPYKHALPVIVHLLYHYSSYEDVTMANALIGGASADRGLLLGAILSEVYRIPEKWL</sequence>
<reference evidence="1 2" key="1">
    <citation type="submission" date="2020-04" db="EMBL/GenBank/DDBJ databases">
        <authorList>
            <person name="Zheng R.K."/>
            <person name="Sun C.M."/>
        </authorList>
    </citation>
    <scope>NUCLEOTIDE SEQUENCE [LARGE SCALE GENOMIC DNA]</scope>
    <source>
        <strain evidence="2">zrk29</strain>
    </source>
</reference>
<evidence type="ECO:0000313" key="2">
    <source>
        <dbReference type="Proteomes" id="UP000512167"/>
    </source>
</evidence>
<dbReference type="KEGG" id="tbk:HF295_06495"/>
<dbReference type="AlphaFoldDB" id="A0A7L6N5J7"/>
<dbReference type="Proteomes" id="UP000512167">
    <property type="component" value="Chromosome"/>
</dbReference>
<dbReference type="SUPFAM" id="SSF101478">
    <property type="entry name" value="ADP-ribosylglycohydrolase"/>
    <property type="match status" value="1"/>
</dbReference>